<evidence type="ECO:0000313" key="3">
    <source>
        <dbReference type="Proteomes" id="UP000000589"/>
    </source>
</evidence>
<accession>A0A0U1RNH3</accession>
<name>A0A0U1RNH3_MOUSE</name>
<evidence type="ECO:0000313" key="2">
    <source>
        <dbReference type="MGI" id="MGI:1344418"/>
    </source>
</evidence>
<dbReference type="ExpressionAtlas" id="A0A0U1RNH3">
    <property type="expression patterns" value="baseline and differential"/>
</dbReference>
<dbReference type="Proteomes" id="UP000000589">
    <property type="component" value="Chromosome 7"/>
</dbReference>
<evidence type="ECO:0007829" key="5">
    <source>
        <dbReference type="PubMed" id="21183079"/>
    </source>
</evidence>
<dbReference type="Ensembl" id="ENSMUST00000206802.2">
    <property type="protein sequence ID" value="ENSMUSP00000145564.2"/>
    <property type="gene ID" value="ENSMUSG00000030538.16"/>
</dbReference>
<reference evidence="1 3" key="1">
    <citation type="journal article" date="2009" name="PLoS Biol.">
        <title>Lineage-specific biology revealed by a finished genome assembly of the mouse.</title>
        <authorList>
            <consortium name="Mouse Genome Sequencing Consortium"/>
            <person name="Church D.M."/>
            <person name="Goodstadt L."/>
            <person name="Hillier L.W."/>
            <person name="Zody M.C."/>
            <person name="Goldstein S."/>
            <person name="She X."/>
            <person name="Bult C.J."/>
            <person name="Agarwala R."/>
            <person name="Cherry J.L."/>
            <person name="DiCuccio M."/>
            <person name="Hlavina W."/>
            <person name="Kapustin Y."/>
            <person name="Meric P."/>
            <person name="Maglott D."/>
            <person name="Birtle Z."/>
            <person name="Marques A.C."/>
            <person name="Graves T."/>
            <person name="Zhou S."/>
            <person name="Teague B."/>
            <person name="Potamousis K."/>
            <person name="Churas C."/>
            <person name="Place M."/>
            <person name="Herschleb J."/>
            <person name="Runnheim R."/>
            <person name="Forrest D."/>
            <person name="Amos-Landgraf J."/>
            <person name="Schwartz D.C."/>
            <person name="Cheng Z."/>
            <person name="Lindblad-Toh K."/>
            <person name="Eichler E.E."/>
            <person name="Ponting C.P."/>
        </authorList>
    </citation>
    <scope>NUCLEOTIDE SEQUENCE [LARGE SCALE GENOMIC DNA]</scope>
    <source>
        <strain evidence="1 3">C57BL/6J</strain>
    </source>
</reference>
<evidence type="ECO:0000313" key="1">
    <source>
        <dbReference type="Ensembl" id="ENSMUSP00000145564.2"/>
    </source>
</evidence>
<dbReference type="AGR" id="MGI:1344418"/>
<evidence type="ECO:0007829" key="4">
    <source>
        <dbReference type="ProteomicsDB" id="A0A0U1RNH3"/>
    </source>
</evidence>
<organism evidence="1 3">
    <name type="scientific">Mus musculus</name>
    <name type="common">Mouse</name>
    <dbReference type="NCBI Taxonomy" id="10090"/>
    <lineage>
        <taxon>Eukaryota</taxon>
        <taxon>Metazoa</taxon>
        <taxon>Chordata</taxon>
        <taxon>Craniata</taxon>
        <taxon>Vertebrata</taxon>
        <taxon>Euteleostomi</taxon>
        <taxon>Mammalia</taxon>
        <taxon>Eutheria</taxon>
        <taxon>Euarchontoglires</taxon>
        <taxon>Glires</taxon>
        <taxon>Rodentia</taxon>
        <taxon>Myomorpha</taxon>
        <taxon>Muroidea</taxon>
        <taxon>Muridae</taxon>
        <taxon>Murinae</taxon>
        <taxon>Mus</taxon>
        <taxon>Mus</taxon>
    </lineage>
</organism>
<keyword evidence="4" id="KW-1267">Proteomics identification</keyword>
<dbReference type="AlphaFoldDB" id="A0A0U1RNH3"/>
<dbReference type="Bgee" id="ENSMUSG00000030538">
    <property type="expression patterns" value="Expressed in spermatocyte and 259 other cell types or tissues"/>
</dbReference>
<dbReference type="VEuPathDB" id="HostDB:ENSMUSG00000030538"/>
<dbReference type="ProteomicsDB" id="316117"/>
<keyword evidence="3" id="KW-1185">Reference proteome</keyword>
<dbReference type="MGI" id="MGI:1344418">
    <property type="gene designation" value="Cib1"/>
</dbReference>
<reference evidence="1 3" key="3">
    <citation type="journal article" date="2011" name="PLoS Biol.">
        <title>Modernizing reference genome assemblies.</title>
        <authorList>
            <person name="Church D.M."/>
            <person name="Schneider V.A."/>
            <person name="Graves T."/>
            <person name="Auger K."/>
            <person name="Cunningham F."/>
            <person name="Bouk N."/>
            <person name="Chen H.C."/>
            <person name="Agarwala R."/>
            <person name="McLaren W.M."/>
            <person name="Ritchie G.R."/>
            <person name="Albracht D."/>
            <person name="Kremitzki M."/>
            <person name="Rock S."/>
            <person name="Kotkiewicz H."/>
            <person name="Kremitzki C."/>
            <person name="Wollam A."/>
            <person name="Trani L."/>
            <person name="Fulton L."/>
            <person name="Fulton R."/>
            <person name="Matthews L."/>
            <person name="Whitehead S."/>
            <person name="Chow W."/>
            <person name="Torrance J."/>
            <person name="Dunn M."/>
            <person name="Harden G."/>
            <person name="Threadgold G."/>
            <person name="Wood J."/>
            <person name="Collins J."/>
            <person name="Heath P."/>
            <person name="Griffiths G."/>
            <person name="Pelan S."/>
            <person name="Grafham D."/>
            <person name="Eichler E.E."/>
            <person name="Weinstock G."/>
            <person name="Mardis E.R."/>
            <person name="Wilson R.K."/>
            <person name="Howe K."/>
            <person name="Flicek P."/>
            <person name="Hubbard T."/>
        </authorList>
    </citation>
    <scope>NUCLEOTIDE SEQUENCE [LARGE SCALE GENOMIC DNA]</scope>
    <source>
        <strain evidence="1 3">C57BL/6J</strain>
    </source>
</reference>
<reference evidence="1" key="5">
    <citation type="submission" date="2025-09" db="UniProtKB">
        <authorList>
            <consortium name="Ensembl"/>
        </authorList>
    </citation>
    <scope>IDENTIFICATION</scope>
    <source>
        <strain evidence="1">C57BL/6J</strain>
    </source>
</reference>
<reference evidence="5" key="2">
    <citation type="journal article" date="2010" name="Cell">
        <title>A tissue-specific atlas of mouse protein phosphorylation and expression.</title>
        <authorList>
            <person name="Huttlin E.L."/>
            <person name="Jedrychowski M.P."/>
            <person name="Elias J.E."/>
            <person name="Goswami T."/>
            <person name="Rad R."/>
            <person name="Beausoleil S.A."/>
            <person name="Villen J."/>
            <person name="Haas W."/>
            <person name="Sowa M.E."/>
            <person name="Gygi S.P."/>
        </authorList>
    </citation>
    <scope>IDENTIFICATION BY MASS SPECTROMETRY [LARGE SCALE ANALYSIS]</scope>
</reference>
<gene>
    <name evidence="1 2" type="primary">Cib1</name>
</gene>
<sequence length="43" mass="5115">MGGSGSRLSKELLAEYQDLTFLTKQEILLRKDCLWIERRQTWT</sequence>
<dbReference type="GeneTree" id="ENSGT00940000158927"/>
<reference evidence="1" key="4">
    <citation type="submission" date="2025-08" db="UniProtKB">
        <authorList>
            <consortium name="Ensembl"/>
        </authorList>
    </citation>
    <scope>IDENTIFICATION</scope>
    <source>
        <strain evidence="1">C57BL/6J</strain>
    </source>
</reference>
<proteinExistence type="evidence at protein level"/>
<protein>
    <submittedName>
        <fullName evidence="1">Calcium and integrin binding 1</fullName>
    </submittedName>
</protein>
<dbReference type="Antibodypedia" id="28761">
    <property type="antibodies" value="395 antibodies from 35 providers"/>
</dbReference>